<evidence type="ECO:0000259" key="12">
    <source>
        <dbReference type="PROSITE" id="PS50957"/>
    </source>
</evidence>
<evidence type="ECO:0000256" key="3">
    <source>
        <dbReference type="ARBA" id="ARBA00012759"/>
    </source>
</evidence>
<name>A0A7J7ILP8_9RHOD</name>
<evidence type="ECO:0000313" key="13">
    <source>
        <dbReference type="EMBL" id="KAF6004023.1"/>
    </source>
</evidence>
<organism evidence="13 14">
    <name type="scientific">Cyanidiococcus yangmingshanensis</name>
    <dbReference type="NCBI Taxonomy" id="2690220"/>
    <lineage>
        <taxon>Eukaryota</taxon>
        <taxon>Rhodophyta</taxon>
        <taxon>Bangiophyceae</taxon>
        <taxon>Cyanidiales</taxon>
        <taxon>Cyanidiaceae</taxon>
        <taxon>Cyanidiococcus</taxon>
    </lineage>
</organism>
<evidence type="ECO:0000256" key="6">
    <source>
        <dbReference type="ARBA" id="ARBA00022801"/>
    </source>
</evidence>
<dbReference type="PROSITE" id="PS50957">
    <property type="entry name" value="JOSEPHIN"/>
    <property type="match status" value="1"/>
</dbReference>
<accession>A0A7J7ILP8</accession>
<evidence type="ECO:0000256" key="4">
    <source>
        <dbReference type="ARBA" id="ARBA00022670"/>
    </source>
</evidence>
<gene>
    <name evidence="13" type="primary">ATXN3</name>
    <name evidence="13" type="ORF">F1559_000256</name>
</gene>
<dbReference type="Proteomes" id="UP000530660">
    <property type="component" value="Unassembled WGS sequence"/>
</dbReference>
<keyword evidence="7" id="KW-0788">Thiol protease</keyword>
<keyword evidence="9" id="KW-0804">Transcription</keyword>
<comment type="caution">
    <text evidence="13">The sequence shown here is derived from an EMBL/GenBank/DDBJ whole genome shotgun (WGS) entry which is preliminary data.</text>
</comment>
<keyword evidence="8" id="KW-0805">Transcription regulation</keyword>
<keyword evidence="6" id="KW-0378">Hydrolase</keyword>
<evidence type="ECO:0000256" key="2">
    <source>
        <dbReference type="ARBA" id="ARBA00004123"/>
    </source>
</evidence>
<evidence type="ECO:0000256" key="7">
    <source>
        <dbReference type="ARBA" id="ARBA00022807"/>
    </source>
</evidence>
<dbReference type="Pfam" id="PF02099">
    <property type="entry name" value="Josephin"/>
    <property type="match status" value="1"/>
</dbReference>
<comment type="catalytic activity">
    <reaction evidence="1">
        <text>Thiol-dependent hydrolysis of ester, thioester, amide, peptide and isopeptide bonds formed by the C-terminal Gly of ubiquitin (a 76-residue protein attached to proteins as an intracellular targeting signal).</text>
        <dbReference type="EC" id="3.4.19.12"/>
    </reaction>
</comment>
<evidence type="ECO:0000256" key="8">
    <source>
        <dbReference type="ARBA" id="ARBA00023015"/>
    </source>
</evidence>
<comment type="subcellular location">
    <subcellularLocation>
        <location evidence="2">Nucleus</location>
    </subcellularLocation>
</comment>
<dbReference type="GO" id="GO:0016579">
    <property type="term" value="P:protein deubiquitination"/>
    <property type="evidence" value="ECO:0007669"/>
    <property type="project" value="InterPro"/>
</dbReference>
<evidence type="ECO:0000256" key="1">
    <source>
        <dbReference type="ARBA" id="ARBA00000707"/>
    </source>
</evidence>
<dbReference type="Gene3D" id="3.90.70.40">
    <property type="match status" value="1"/>
</dbReference>
<protein>
    <recommendedName>
        <fullName evidence="3">ubiquitinyl hydrolase 1</fullName>
        <ecNumber evidence="3">3.4.19.12</ecNumber>
    </recommendedName>
</protein>
<keyword evidence="5" id="KW-0833">Ubl conjugation pathway</keyword>
<reference evidence="13 14" key="1">
    <citation type="journal article" date="2020" name="J. Phycol.">
        <title>Comparative genome analysis reveals Cyanidiococcus gen. nov., a new extremophilic red algal genus sister to Cyanidioschyzon (Cyanidioschyzonaceae, Rhodophyta).</title>
        <authorList>
            <person name="Liu S.-L."/>
            <person name="Chiang Y.-R."/>
            <person name="Yoon H.S."/>
            <person name="Fu H.-Y."/>
        </authorList>
    </citation>
    <scope>NUCLEOTIDE SEQUENCE [LARGE SCALE GENOMIC DNA]</scope>
    <source>
        <strain evidence="13 14">THAL066</strain>
    </source>
</reference>
<keyword evidence="4" id="KW-0645">Protease</keyword>
<evidence type="ECO:0000256" key="5">
    <source>
        <dbReference type="ARBA" id="ARBA00022786"/>
    </source>
</evidence>
<dbReference type="SMART" id="SM01246">
    <property type="entry name" value="Josephin"/>
    <property type="match status" value="1"/>
</dbReference>
<dbReference type="EC" id="3.4.19.12" evidence="3"/>
<dbReference type="Gene3D" id="1.10.287.10">
    <property type="entry name" value="S15/NS1, RNA-binding"/>
    <property type="match status" value="1"/>
</dbReference>
<evidence type="ECO:0000256" key="10">
    <source>
        <dbReference type="ARBA" id="ARBA00023242"/>
    </source>
</evidence>
<dbReference type="InterPro" id="IPR033865">
    <property type="entry name" value="Ataxin-3"/>
</dbReference>
<dbReference type="PANTHER" id="PTHR14159:SF0">
    <property type="entry name" value="ATAXIN-3-RELATED"/>
    <property type="match status" value="1"/>
</dbReference>
<evidence type="ECO:0000313" key="14">
    <source>
        <dbReference type="Proteomes" id="UP000530660"/>
    </source>
</evidence>
<sequence length="198" mass="21984">MFDPELALSTVYFEKQESGSQLCVLHCLNNVLQGPCFSVEDLVAISTELDKAERALLRDHELLRSYAHDSLNLSETGFFSVQVLEAALGVYGVHWQPFGREAVGECAVRSAACSAVAYGALLLHQSSHWFALRRFGRKQTSRRWVLLDSLKFRPEIRRSDEVVALVARYLSAGAVVFGIPKQALPETLADQSGVWETA</sequence>
<dbReference type="GO" id="GO:0004843">
    <property type="term" value="F:cysteine-type deubiquitinase activity"/>
    <property type="evidence" value="ECO:0007669"/>
    <property type="project" value="UniProtKB-EC"/>
</dbReference>
<dbReference type="AlphaFoldDB" id="A0A7J7ILP8"/>
<evidence type="ECO:0000256" key="11">
    <source>
        <dbReference type="PROSITE-ProRule" id="PRU00331"/>
    </source>
</evidence>
<comment type="caution">
    <text evidence="11">Lacks conserved residue(s) required for the propagation of feature annotation.</text>
</comment>
<dbReference type="OrthoDB" id="10063692at2759"/>
<dbReference type="PANTHER" id="PTHR14159">
    <property type="entry name" value="ATAXIN-3-RELATED"/>
    <property type="match status" value="1"/>
</dbReference>
<keyword evidence="10" id="KW-0539">Nucleus</keyword>
<keyword evidence="14" id="KW-1185">Reference proteome</keyword>
<dbReference type="GO" id="GO:0006508">
    <property type="term" value="P:proteolysis"/>
    <property type="evidence" value="ECO:0007669"/>
    <property type="project" value="UniProtKB-KW"/>
</dbReference>
<feature type="domain" description="Josephin" evidence="12">
    <location>
        <begin position="8"/>
        <end position="195"/>
    </location>
</feature>
<evidence type="ECO:0000256" key="9">
    <source>
        <dbReference type="ARBA" id="ARBA00023163"/>
    </source>
</evidence>
<dbReference type="InterPro" id="IPR006155">
    <property type="entry name" value="Josephin"/>
</dbReference>
<dbReference type="GO" id="GO:0005634">
    <property type="term" value="C:nucleus"/>
    <property type="evidence" value="ECO:0007669"/>
    <property type="project" value="UniProtKB-SubCell"/>
</dbReference>
<dbReference type="EMBL" id="VWRR01000004">
    <property type="protein sequence ID" value="KAF6004023.1"/>
    <property type="molecule type" value="Genomic_DNA"/>
</dbReference>
<proteinExistence type="predicted"/>